<comment type="catalytic activity">
    <reaction evidence="15">
        <text>L-seryl-[protein] + ATP = O-phospho-L-seryl-[protein] + ADP + H(+)</text>
        <dbReference type="Rhea" id="RHEA:17989"/>
        <dbReference type="Rhea" id="RHEA-COMP:9863"/>
        <dbReference type="Rhea" id="RHEA-COMP:11604"/>
        <dbReference type="ChEBI" id="CHEBI:15378"/>
        <dbReference type="ChEBI" id="CHEBI:29999"/>
        <dbReference type="ChEBI" id="CHEBI:30616"/>
        <dbReference type="ChEBI" id="CHEBI:83421"/>
        <dbReference type="ChEBI" id="CHEBI:456216"/>
        <dbReference type="EC" id="2.7.11.1"/>
    </reaction>
</comment>
<feature type="transmembrane region" description="Helical" evidence="17">
    <location>
        <begin position="517"/>
        <end position="542"/>
    </location>
</feature>
<dbReference type="InterPro" id="IPR032675">
    <property type="entry name" value="LRR_dom_sf"/>
</dbReference>
<dbReference type="Gene3D" id="3.30.200.20">
    <property type="entry name" value="Phosphorylase Kinase, domain 1"/>
    <property type="match status" value="1"/>
</dbReference>
<dbReference type="InterPro" id="IPR008271">
    <property type="entry name" value="Ser/Thr_kinase_AS"/>
</dbReference>
<feature type="domain" description="Protein kinase" evidence="19">
    <location>
        <begin position="593"/>
        <end position="866"/>
    </location>
</feature>
<dbReference type="GO" id="GO:0005524">
    <property type="term" value="F:ATP binding"/>
    <property type="evidence" value="ECO:0007669"/>
    <property type="project" value="UniProtKB-UniRule"/>
</dbReference>
<keyword evidence="8" id="KW-0677">Repeat</keyword>
<dbReference type="FunFam" id="3.80.10.10:FF:000129">
    <property type="entry name" value="Leucine-rich repeat receptor-like kinase"/>
    <property type="match status" value="1"/>
</dbReference>
<evidence type="ECO:0000256" key="10">
    <source>
        <dbReference type="ARBA" id="ARBA00022777"/>
    </source>
</evidence>
<dbReference type="GO" id="GO:0005886">
    <property type="term" value="C:plasma membrane"/>
    <property type="evidence" value="ECO:0007669"/>
    <property type="project" value="UniProtKB-SubCell"/>
</dbReference>
<dbReference type="InterPro" id="IPR001245">
    <property type="entry name" value="Ser-Thr/Tyr_kinase_cat_dom"/>
</dbReference>
<evidence type="ECO:0000256" key="2">
    <source>
        <dbReference type="ARBA" id="ARBA00012513"/>
    </source>
</evidence>
<evidence type="ECO:0000256" key="1">
    <source>
        <dbReference type="ARBA" id="ARBA00004162"/>
    </source>
</evidence>
<evidence type="ECO:0000256" key="4">
    <source>
        <dbReference type="ARBA" id="ARBA00022614"/>
    </source>
</evidence>
<dbReference type="InterPro" id="IPR000719">
    <property type="entry name" value="Prot_kinase_dom"/>
</dbReference>
<evidence type="ECO:0000256" key="18">
    <source>
        <dbReference type="SAM" id="SignalP"/>
    </source>
</evidence>
<dbReference type="PROSITE" id="PS00107">
    <property type="entry name" value="PROTEIN_KINASE_ATP"/>
    <property type="match status" value="1"/>
</dbReference>
<protein>
    <recommendedName>
        <fullName evidence="2">non-specific serine/threonine protein kinase</fullName>
        <ecNumber evidence="2">2.7.11.1</ecNumber>
    </recommendedName>
</protein>
<evidence type="ECO:0000256" key="3">
    <source>
        <dbReference type="ARBA" id="ARBA00022527"/>
    </source>
</evidence>
<sequence>MAASFLIYFAATAIVFVLAPTPAVLVAAQLPAGSLSIDCGLDANSGGYRDKSTGIDYVPDGPYVDAGENHAVASEYQLQPALPRSYLTLRSFPLGVRNCYELPTAVGSKYLARMEAFYGNYDGRGSSSSPSSSPAAEFDLYLGADYWDTAKVGTDRVYEAVFVAWAAWTPLCLVNTNKGTPFVSAVELRPLAAALYPPVAPGLSMAMYNRLNMGASTSFARYPADQYDRFWYPMSEASPRWANLSTGLTIRPDPTSAEPLAVLQTAVAAAGNDTELTAATWTVDERRASFSFMVFVHFADFQSTQLREFDIYLNNNRRPSPLSPQAWVASCIYTTRGNWAADGTYNVTLVATNQSVLPPMINALEIYSVILNNSPTTFADDIDAIMAIKFEYGVKKNWMGDPCFPVIYAWHGVKCSNTSGNTTRITSLDLSNSNLRGAISTNFTLLTALEFLDLSYNNLSGSISDSLPSLSSLRVLNLSGNHLSGNSLCKNYTGSLILRYDSDKSRCSKTTSRSTKAAVVLVTSIVVPVLVVAALFLAYFIWRAKRKPHVSIADHSRIAQLDIIPRRGTNQGDHLQDTENRRFTYKELEKITDNFKRFIGQGGFGLVYYGHLEDGTEVAVKMRSESSSHGLDEFLAEVQSLTKVHHRNIVSLVGYCWDKEHLALVYEYMSHGNLYDHLRGKNADAETLSWGTRVRVVLEAAQGLDYLHKGCSPPIIHRDVKSSNILLGQNLQAKIADLGLSRTYLSDVQTHISATAAGTAGYMDPEYYMTGRLTETSDVYSFGVVLLEAATGEAPLVPSRGHIVQRVKQSVATTGDIGAVADPRLGGAYDVSSMWKVVDTAMACVAEAGAGRPTMAEVVMQLRDSLALEEACGNDDRSFPAASDSSALMSGFGPLAR</sequence>
<keyword evidence="4" id="KW-0433">Leucine-rich repeat</keyword>
<proteinExistence type="predicted"/>
<dbReference type="SUPFAM" id="SSF52058">
    <property type="entry name" value="L domain-like"/>
    <property type="match status" value="1"/>
</dbReference>
<evidence type="ECO:0000256" key="17">
    <source>
        <dbReference type="SAM" id="Phobius"/>
    </source>
</evidence>
<feature type="binding site" evidence="16">
    <location>
        <position position="621"/>
    </location>
    <ligand>
        <name>ATP</name>
        <dbReference type="ChEBI" id="CHEBI:30616"/>
    </ligand>
</feature>
<keyword evidence="3" id="KW-0723">Serine/threonine-protein kinase</keyword>
<dbReference type="InterPro" id="IPR001611">
    <property type="entry name" value="Leu-rich_rpt"/>
</dbReference>
<dbReference type="Gene3D" id="2.60.120.430">
    <property type="entry name" value="Galactose-binding lectin"/>
    <property type="match status" value="1"/>
</dbReference>
<gene>
    <name evidence="20" type="ORF">PVAP13_3NG321983</name>
</gene>
<evidence type="ECO:0000256" key="15">
    <source>
        <dbReference type="ARBA" id="ARBA00048679"/>
    </source>
</evidence>
<evidence type="ECO:0000256" key="9">
    <source>
        <dbReference type="ARBA" id="ARBA00022741"/>
    </source>
</evidence>
<evidence type="ECO:0000313" key="21">
    <source>
        <dbReference type="Proteomes" id="UP000823388"/>
    </source>
</evidence>
<evidence type="ECO:0000256" key="6">
    <source>
        <dbReference type="ARBA" id="ARBA00022692"/>
    </source>
</evidence>
<reference evidence="20" key="1">
    <citation type="submission" date="2020-05" db="EMBL/GenBank/DDBJ databases">
        <title>WGS assembly of Panicum virgatum.</title>
        <authorList>
            <person name="Lovell J.T."/>
            <person name="Jenkins J."/>
            <person name="Shu S."/>
            <person name="Juenger T.E."/>
            <person name="Schmutz J."/>
        </authorList>
    </citation>
    <scope>NUCLEOTIDE SEQUENCE</scope>
    <source>
        <strain evidence="20">AP13</strain>
    </source>
</reference>
<keyword evidence="12 17" id="KW-1133">Transmembrane helix</keyword>
<comment type="catalytic activity">
    <reaction evidence="14">
        <text>L-threonyl-[protein] + ATP = O-phospho-L-threonyl-[protein] + ADP + H(+)</text>
        <dbReference type="Rhea" id="RHEA:46608"/>
        <dbReference type="Rhea" id="RHEA-COMP:11060"/>
        <dbReference type="Rhea" id="RHEA-COMP:11605"/>
        <dbReference type="ChEBI" id="CHEBI:15378"/>
        <dbReference type="ChEBI" id="CHEBI:30013"/>
        <dbReference type="ChEBI" id="CHEBI:30616"/>
        <dbReference type="ChEBI" id="CHEBI:61977"/>
        <dbReference type="ChEBI" id="CHEBI:456216"/>
        <dbReference type="EC" id="2.7.11.1"/>
    </reaction>
</comment>
<keyword evidence="13 17" id="KW-0472">Membrane</keyword>
<dbReference type="FunFam" id="3.30.200.20:FF:000394">
    <property type="entry name" value="Leucine-rich repeat receptor-like protein kinase"/>
    <property type="match status" value="1"/>
</dbReference>
<evidence type="ECO:0000256" key="13">
    <source>
        <dbReference type="ARBA" id="ARBA00023136"/>
    </source>
</evidence>
<evidence type="ECO:0000259" key="19">
    <source>
        <dbReference type="PROSITE" id="PS50011"/>
    </source>
</evidence>
<keyword evidence="9 16" id="KW-0547">Nucleotide-binding</keyword>
<keyword evidence="10" id="KW-0418">Kinase</keyword>
<dbReference type="Pfam" id="PF07714">
    <property type="entry name" value="PK_Tyr_Ser-Thr"/>
    <property type="match status" value="1"/>
</dbReference>
<accession>A0A8T0ULG3</accession>
<evidence type="ECO:0000256" key="16">
    <source>
        <dbReference type="PROSITE-ProRule" id="PRU10141"/>
    </source>
</evidence>
<dbReference type="PANTHER" id="PTHR45631:SF6">
    <property type="entry name" value="OS09G0352000 PROTEIN"/>
    <property type="match status" value="1"/>
</dbReference>
<evidence type="ECO:0000256" key="11">
    <source>
        <dbReference type="ARBA" id="ARBA00022840"/>
    </source>
</evidence>
<evidence type="ECO:0000256" key="7">
    <source>
        <dbReference type="ARBA" id="ARBA00022729"/>
    </source>
</evidence>
<keyword evidence="7 18" id="KW-0732">Signal</keyword>
<evidence type="ECO:0000256" key="5">
    <source>
        <dbReference type="ARBA" id="ARBA00022679"/>
    </source>
</evidence>
<evidence type="ECO:0000313" key="20">
    <source>
        <dbReference type="EMBL" id="KAG2621704.1"/>
    </source>
</evidence>
<comment type="caution">
    <text evidence="20">The sequence shown here is derived from an EMBL/GenBank/DDBJ whole genome shotgun (WGS) entry which is preliminary data.</text>
</comment>
<dbReference type="PROSITE" id="PS50011">
    <property type="entry name" value="PROTEIN_KINASE_DOM"/>
    <property type="match status" value="1"/>
</dbReference>
<dbReference type="InterPro" id="IPR024788">
    <property type="entry name" value="Malectin-like_Carb-bd_dom"/>
</dbReference>
<evidence type="ECO:0000256" key="14">
    <source>
        <dbReference type="ARBA" id="ARBA00047899"/>
    </source>
</evidence>
<dbReference type="Gene3D" id="1.10.510.10">
    <property type="entry name" value="Transferase(Phosphotransferase) domain 1"/>
    <property type="match status" value="1"/>
</dbReference>
<keyword evidence="11 16" id="KW-0067">ATP-binding</keyword>
<feature type="signal peptide" evidence="18">
    <location>
        <begin position="1"/>
        <end position="28"/>
    </location>
</feature>
<evidence type="ECO:0000256" key="8">
    <source>
        <dbReference type="ARBA" id="ARBA00022737"/>
    </source>
</evidence>
<keyword evidence="21" id="KW-1185">Reference proteome</keyword>
<dbReference type="EC" id="2.7.11.1" evidence="2"/>
<evidence type="ECO:0000256" key="12">
    <source>
        <dbReference type="ARBA" id="ARBA00022989"/>
    </source>
</evidence>
<dbReference type="Pfam" id="PF13855">
    <property type="entry name" value="LRR_8"/>
    <property type="match status" value="1"/>
</dbReference>
<dbReference type="SMART" id="SM00220">
    <property type="entry name" value="S_TKc"/>
    <property type="match status" value="1"/>
</dbReference>
<dbReference type="Proteomes" id="UP000823388">
    <property type="component" value="Chromosome 3N"/>
</dbReference>
<organism evidence="20 21">
    <name type="scientific">Panicum virgatum</name>
    <name type="common">Blackwell switchgrass</name>
    <dbReference type="NCBI Taxonomy" id="38727"/>
    <lineage>
        <taxon>Eukaryota</taxon>
        <taxon>Viridiplantae</taxon>
        <taxon>Streptophyta</taxon>
        <taxon>Embryophyta</taxon>
        <taxon>Tracheophyta</taxon>
        <taxon>Spermatophyta</taxon>
        <taxon>Magnoliopsida</taxon>
        <taxon>Liliopsida</taxon>
        <taxon>Poales</taxon>
        <taxon>Poaceae</taxon>
        <taxon>PACMAD clade</taxon>
        <taxon>Panicoideae</taxon>
        <taxon>Panicodae</taxon>
        <taxon>Paniceae</taxon>
        <taxon>Panicinae</taxon>
        <taxon>Panicum</taxon>
        <taxon>Panicum sect. Hiantes</taxon>
    </lineage>
</organism>
<keyword evidence="6 17" id="KW-0812">Transmembrane</keyword>
<comment type="subcellular location">
    <subcellularLocation>
        <location evidence="1">Cell membrane</location>
        <topology evidence="1">Single-pass membrane protein</topology>
    </subcellularLocation>
</comment>
<dbReference type="PRINTS" id="PR00019">
    <property type="entry name" value="LEURICHRPT"/>
</dbReference>
<dbReference type="Gene3D" id="3.80.10.10">
    <property type="entry name" value="Ribonuclease Inhibitor"/>
    <property type="match status" value="1"/>
</dbReference>
<dbReference type="InterPro" id="IPR011009">
    <property type="entry name" value="Kinase-like_dom_sf"/>
</dbReference>
<keyword evidence="5" id="KW-0808">Transferase</keyword>
<dbReference type="PANTHER" id="PTHR45631">
    <property type="entry name" value="OS07G0107800 PROTEIN-RELATED"/>
    <property type="match status" value="1"/>
</dbReference>
<dbReference type="PROSITE" id="PS00108">
    <property type="entry name" value="PROTEIN_KINASE_ST"/>
    <property type="match status" value="1"/>
</dbReference>
<dbReference type="FunFam" id="1.10.510.10:FF:000095">
    <property type="entry name" value="protein STRUBBELIG-RECEPTOR FAMILY 8"/>
    <property type="match status" value="1"/>
</dbReference>
<dbReference type="SUPFAM" id="SSF56112">
    <property type="entry name" value="Protein kinase-like (PK-like)"/>
    <property type="match status" value="1"/>
</dbReference>
<dbReference type="EMBL" id="CM029042">
    <property type="protein sequence ID" value="KAG2621704.1"/>
    <property type="molecule type" value="Genomic_DNA"/>
</dbReference>
<name>A0A8T0ULG3_PANVG</name>
<feature type="chain" id="PRO_5035887945" description="non-specific serine/threonine protein kinase" evidence="18">
    <location>
        <begin position="29"/>
        <end position="897"/>
    </location>
</feature>
<dbReference type="GO" id="GO:0004674">
    <property type="term" value="F:protein serine/threonine kinase activity"/>
    <property type="evidence" value="ECO:0007669"/>
    <property type="project" value="UniProtKB-KW"/>
</dbReference>
<dbReference type="AlphaFoldDB" id="A0A8T0ULG3"/>
<dbReference type="Pfam" id="PF12819">
    <property type="entry name" value="Malectin_like"/>
    <property type="match status" value="1"/>
</dbReference>
<dbReference type="InterPro" id="IPR017441">
    <property type="entry name" value="Protein_kinase_ATP_BS"/>
</dbReference>